<dbReference type="Pfam" id="PF00378">
    <property type="entry name" value="ECH_1"/>
    <property type="match status" value="1"/>
</dbReference>
<dbReference type="InterPro" id="IPR001753">
    <property type="entry name" value="Enoyl-CoA_hydra/iso"/>
</dbReference>
<organism evidence="2 3">
    <name type="scientific">SAR86 cluster bacterium</name>
    <dbReference type="NCBI Taxonomy" id="2030880"/>
    <lineage>
        <taxon>Bacteria</taxon>
        <taxon>Pseudomonadati</taxon>
        <taxon>Pseudomonadota</taxon>
        <taxon>Gammaproteobacteria</taxon>
        <taxon>SAR86 cluster</taxon>
    </lineage>
</organism>
<proteinExistence type="inferred from homology"/>
<dbReference type="Gene3D" id="3.90.226.10">
    <property type="entry name" value="2-enoyl-CoA Hydratase, Chain A, domain 1"/>
    <property type="match status" value="1"/>
</dbReference>
<sequence length="158" mass="16987">MNDWILYNVENSIATVTINRPEKRNAMTYAMLGDFIETMARAGADDEVRVVILTGTAGAFCAGTDLADLDTIPGETRGLRGSATEKSRWWPIVSCPKPVIAAIDGPAVGMGAEFTSQCDIRIASTRARFAWNFAHRGLVPDTGAGSWLLPRLIGTSQA</sequence>
<evidence type="ECO:0000256" key="1">
    <source>
        <dbReference type="ARBA" id="ARBA00005254"/>
    </source>
</evidence>
<evidence type="ECO:0000313" key="3">
    <source>
        <dbReference type="Proteomes" id="UP000754644"/>
    </source>
</evidence>
<protein>
    <submittedName>
        <fullName evidence="2">Enoyl-CoA hydratase/isomerase family protein</fullName>
    </submittedName>
</protein>
<dbReference type="InterPro" id="IPR029045">
    <property type="entry name" value="ClpP/crotonase-like_dom_sf"/>
</dbReference>
<dbReference type="CDD" id="cd06558">
    <property type="entry name" value="crotonase-like"/>
    <property type="match status" value="1"/>
</dbReference>
<accession>A0A972VXT9</accession>
<gene>
    <name evidence="2" type="ORF">HQ497_13015</name>
</gene>
<dbReference type="PANTHER" id="PTHR43802">
    <property type="entry name" value="ENOYL-COA HYDRATASE"/>
    <property type="match status" value="1"/>
</dbReference>
<evidence type="ECO:0000313" key="2">
    <source>
        <dbReference type="EMBL" id="NQV66274.1"/>
    </source>
</evidence>
<dbReference type="Proteomes" id="UP000754644">
    <property type="component" value="Unassembled WGS sequence"/>
</dbReference>
<comment type="similarity">
    <text evidence="1">Belongs to the enoyl-CoA hydratase/isomerase family.</text>
</comment>
<dbReference type="GO" id="GO:0003824">
    <property type="term" value="F:catalytic activity"/>
    <property type="evidence" value="ECO:0007669"/>
    <property type="project" value="UniProtKB-ARBA"/>
</dbReference>
<feature type="non-terminal residue" evidence="2">
    <location>
        <position position="158"/>
    </location>
</feature>
<reference evidence="2" key="1">
    <citation type="submission" date="2020-05" db="EMBL/GenBank/DDBJ databases">
        <title>Sulfur intermediates as new biogeochemical hubs in an aquatic model microbial ecosystem.</title>
        <authorList>
            <person name="Vigneron A."/>
        </authorList>
    </citation>
    <scope>NUCLEOTIDE SEQUENCE</scope>
    <source>
        <strain evidence="2">Bin.250</strain>
    </source>
</reference>
<dbReference type="PANTHER" id="PTHR43802:SF1">
    <property type="entry name" value="IP11341P-RELATED"/>
    <property type="match status" value="1"/>
</dbReference>
<dbReference type="AlphaFoldDB" id="A0A972VXT9"/>
<dbReference type="SUPFAM" id="SSF52096">
    <property type="entry name" value="ClpP/crotonase"/>
    <property type="match status" value="1"/>
</dbReference>
<name>A0A972VXT9_9GAMM</name>
<comment type="caution">
    <text evidence="2">The sequence shown here is derived from an EMBL/GenBank/DDBJ whole genome shotgun (WGS) entry which is preliminary data.</text>
</comment>
<dbReference type="EMBL" id="JABMOJ010000492">
    <property type="protein sequence ID" value="NQV66274.1"/>
    <property type="molecule type" value="Genomic_DNA"/>
</dbReference>